<dbReference type="EMBL" id="PDJQ01000001">
    <property type="protein sequence ID" value="PFG73272.1"/>
    <property type="molecule type" value="Genomic_DNA"/>
</dbReference>
<protein>
    <submittedName>
        <fullName evidence="1">Glycosyltransferase involved in cell wall biosynthesis</fullName>
    </submittedName>
</protein>
<dbReference type="Gene3D" id="3.40.50.2000">
    <property type="entry name" value="Glycogen Phosphorylase B"/>
    <property type="match status" value="1"/>
</dbReference>
<evidence type="ECO:0000313" key="1">
    <source>
        <dbReference type="EMBL" id="PFG73272.1"/>
    </source>
</evidence>
<gene>
    <name evidence="1" type="ORF">A9A59_0467</name>
</gene>
<reference evidence="1 2" key="1">
    <citation type="submission" date="2017-09" db="EMBL/GenBank/DDBJ databases">
        <title>Sequencing the genomes of two abundant thermophiles in Great Basin hot springs: Thermocrinis jamiesonii and novel Chloroflexi Thermoflexus hugenholtzii.</title>
        <authorList>
            <person name="Hedlund B."/>
        </authorList>
    </citation>
    <scope>NUCLEOTIDE SEQUENCE [LARGE SCALE GENOMIC DNA]</scope>
    <source>
        <strain evidence="1 2">G233</strain>
    </source>
</reference>
<keyword evidence="2" id="KW-1185">Reference proteome</keyword>
<dbReference type="PANTHER" id="PTHR12526:SF635">
    <property type="entry name" value="GLYCOSYL TRANSFERASE GROUP 1"/>
    <property type="match status" value="1"/>
</dbReference>
<dbReference type="PANTHER" id="PTHR12526">
    <property type="entry name" value="GLYCOSYLTRANSFERASE"/>
    <property type="match status" value="1"/>
</dbReference>
<dbReference type="AlphaFoldDB" id="A0A2A9HDP8"/>
<keyword evidence="1" id="KW-0808">Transferase</keyword>
<dbReference type="RefSeq" id="WP_098502740.1">
    <property type="nucleotide sequence ID" value="NZ_PDJQ01000001.1"/>
</dbReference>
<accession>A0A2A9HDP8</accession>
<dbReference type="Proteomes" id="UP000223071">
    <property type="component" value="Unassembled WGS sequence"/>
</dbReference>
<dbReference type="Pfam" id="PF13692">
    <property type="entry name" value="Glyco_trans_1_4"/>
    <property type="match status" value="1"/>
</dbReference>
<dbReference type="SUPFAM" id="SSF53756">
    <property type="entry name" value="UDP-Glycosyltransferase/glycogen phosphorylase"/>
    <property type="match status" value="1"/>
</dbReference>
<proteinExistence type="predicted"/>
<organism evidence="1 2">
    <name type="scientific">Tepidiforma thermophila (strain KCTC 52669 / CGMCC 1.13589 / G233)</name>
    <dbReference type="NCBI Taxonomy" id="2761530"/>
    <lineage>
        <taxon>Bacteria</taxon>
        <taxon>Bacillati</taxon>
        <taxon>Chloroflexota</taxon>
        <taxon>Tepidiformia</taxon>
        <taxon>Tepidiformales</taxon>
        <taxon>Tepidiformaceae</taxon>
        <taxon>Tepidiforma</taxon>
    </lineage>
</organism>
<evidence type="ECO:0000313" key="2">
    <source>
        <dbReference type="Proteomes" id="UP000223071"/>
    </source>
</evidence>
<dbReference type="GO" id="GO:0016757">
    <property type="term" value="F:glycosyltransferase activity"/>
    <property type="evidence" value="ECO:0007669"/>
    <property type="project" value="TreeGrafter"/>
</dbReference>
<comment type="caution">
    <text evidence="1">The sequence shown here is derived from an EMBL/GenBank/DDBJ whole genome shotgun (WGS) entry which is preliminary data.</text>
</comment>
<name>A0A2A9HDP8_TEPT2</name>
<sequence length="464" mass="52694">MGPRILILARGYLGSHMSAPGIRATAQARVLAEHVPGAQVTLAGPNEDFEQPADGAYRVTRWSARNLLQLTAAHDVVISSMLPPHIAIFYPWKRYVVDLFSQYAMEWMEVGMQHYEGRHRDAWAERTRAVLGMQLTLADFILTCNERQRDSYIGMMTSLGLISPRVYEADPTLRRYIDSAPHGIRPEPPVPGKRVLRGVRPGFGENDRIILWNGGIIQWYDPATLIEALRLLNRDDVKLLFLGASYPGIRELGKGVRFQDAKAIAARNGQLNRTVFFEEGWVSHDEAKQYVLEADISVCTYFDNMETRYSHRTRFVDLIWGELPFICTHGDVLAEEVAQEGWGLVVPEGDAPALARAIAKLLDDRELYARCRANLAAARPRLQWRETLKPLIRFCMETGEPISPKWERLPGLAQRLTAYTARRAVFNLFDRKLKQRSERLEAAEKKERLRQERLARFAGGGSAK</sequence>